<evidence type="ECO:0000313" key="2">
    <source>
        <dbReference type="EMBL" id="GFY73608.1"/>
    </source>
</evidence>
<comment type="caution">
    <text evidence="2">The sequence shown here is derived from an EMBL/GenBank/DDBJ whole genome shotgun (WGS) entry which is preliminary data.</text>
</comment>
<gene>
    <name evidence="2" type="ORF">TNIN_99561</name>
</gene>
<feature type="region of interest" description="Disordered" evidence="1">
    <location>
        <begin position="1"/>
        <end position="32"/>
    </location>
</feature>
<evidence type="ECO:0000313" key="3">
    <source>
        <dbReference type="Proteomes" id="UP000886998"/>
    </source>
</evidence>
<keyword evidence="3" id="KW-1185">Reference proteome</keyword>
<accession>A0A8X7CM81</accession>
<dbReference type="AlphaFoldDB" id="A0A8X7CM81"/>
<sequence length="95" mass="10808">MPKDTITPKPARKPRAPAAQTTAMATNLPPPTDQEICNELMTIQRKLMILQSQITITEKALIRIRLGSIKTLPIYDKLMENLDDQKRQFETDMVS</sequence>
<evidence type="ECO:0000256" key="1">
    <source>
        <dbReference type="SAM" id="MobiDB-lite"/>
    </source>
</evidence>
<protein>
    <submittedName>
        <fullName evidence="2">Uncharacterized protein</fullName>
    </submittedName>
</protein>
<dbReference type="EMBL" id="BMAV01020237">
    <property type="protein sequence ID" value="GFY73608.1"/>
    <property type="molecule type" value="Genomic_DNA"/>
</dbReference>
<dbReference type="Proteomes" id="UP000886998">
    <property type="component" value="Unassembled WGS sequence"/>
</dbReference>
<reference evidence="2" key="1">
    <citation type="submission" date="2020-08" db="EMBL/GenBank/DDBJ databases">
        <title>Multicomponent nature underlies the extraordinary mechanical properties of spider dragline silk.</title>
        <authorList>
            <person name="Kono N."/>
            <person name="Nakamura H."/>
            <person name="Mori M."/>
            <person name="Yoshida Y."/>
            <person name="Ohtoshi R."/>
            <person name="Malay A.D."/>
            <person name="Moran D.A.P."/>
            <person name="Tomita M."/>
            <person name="Numata K."/>
            <person name="Arakawa K."/>
        </authorList>
    </citation>
    <scope>NUCLEOTIDE SEQUENCE</scope>
</reference>
<organism evidence="2 3">
    <name type="scientific">Trichonephila inaurata madagascariensis</name>
    <dbReference type="NCBI Taxonomy" id="2747483"/>
    <lineage>
        <taxon>Eukaryota</taxon>
        <taxon>Metazoa</taxon>
        <taxon>Ecdysozoa</taxon>
        <taxon>Arthropoda</taxon>
        <taxon>Chelicerata</taxon>
        <taxon>Arachnida</taxon>
        <taxon>Araneae</taxon>
        <taxon>Araneomorphae</taxon>
        <taxon>Entelegynae</taxon>
        <taxon>Araneoidea</taxon>
        <taxon>Nephilidae</taxon>
        <taxon>Trichonephila</taxon>
        <taxon>Trichonephila inaurata</taxon>
    </lineage>
</organism>
<proteinExistence type="predicted"/>
<name>A0A8X7CM81_9ARAC</name>